<feature type="compositionally biased region" description="Basic and acidic residues" evidence="1">
    <location>
        <begin position="211"/>
        <end position="227"/>
    </location>
</feature>
<protein>
    <submittedName>
        <fullName evidence="2">Uncharacterized protein</fullName>
    </submittedName>
</protein>
<dbReference type="EMBL" id="LC199500">
    <property type="protein sequence ID" value="BBA49175.1"/>
    <property type="molecule type" value="Genomic_DNA"/>
</dbReference>
<feature type="compositionally biased region" description="Basic and acidic residues" evidence="1">
    <location>
        <begin position="248"/>
        <end position="275"/>
    </location>
</feature>
<sequence>MLCAPEGGSRSVYKMNSEMRQKIAFSPHASVALFECLIVAGAPATGLLQNEVVSKHRPTLQKSLELLRDMWTRSDALHVCQDDLISLHRMECESAGHAGAKVPKCIAVDHRKLSRYYVYLLFRYSVSFASSDRGGFIYNRFRAWGAGAGAVEPLRDIPHAWLPPFQSPAPSAPPEESDFAQLSRAGKLRAQTRGPGRHAERVDPSEAVESGWREADESRFDRTERGRVPVRNGCRSSAKEFSSTRHGQGREVKQGGRGYREDSDRDSTVDSGREC</sequence>
<accession>A0A286P9R4</accession>
<name>A0A286P9R4_ORYLA</name>
<feature type="region of interest" description="Disordered" evidence="1">
    <location>
        <begin position="186"/>
        <end position="275"/>
    </location>
</feature>
<evidence type="ECO:0000313" key="2">
    <source>
        <dbReference type="EMBL" id="BBA49175.1"/>
    </source>
</evidence>
<evidence type="ECO:0000256" key="1">
    <source>
        <dbReference type="SAM" id="MobiDB-lite"/>
    </source>
</evidence>
<gene>
    <name evidence="2" type="primary">ORF15</name>
</gene>
<dbReference type="AlphaFoldDB" id="A0A286P9R4"/>
<organism evidence="2">
    <name type="scientific">Oryzias latipes</name>
    <name type="common">Japanese rice fish</name>
    <name type="synonym">Japanese killifish</name>
    <dbReference type="NCBI Taxonomy" id="8090"/>
    <lineage>
        <taxon>Eukaryota</taxon>
        <taxon>Metazoa</taxon>
        <taxon>Chordata</taxon>
        <taxon>Craniata</taxon>
        <taxon>Vertebrata</taxon>
        <taxon>Euteleostomi</taxon>
        <taxon>Actinopterygii</taxon>
        <taxon>Neopterygii</taxon>
        <taxon>Teleostei</taxon>
        <taxon>Neoteleostei</taxon>
        <taxon>Acanthomorphata</taxon>
        <taxon>Ovalentaria</taxon>
        <taxon>Atherinomorphae</taxon>
        <taxon>Beloniformes</taxon>
        <taxon>Adrianichthyidae</taxon>
        <taxon>Oryziinae</taxon>
        <taxon>Oryzias</taxon>
    </lineage>
</organism>
<reference evidence="2" key="1">
    <citation type="journal article" date="2017" name="Nat. Commun.">
        <title>Complete fusion of a transposon and herpesvirus created the Teratorn mobile element in medaka fish.</title>
        <authorList>
            <person name="Inoue Y."/>
            <person name="Saga T."/>
            <person name="Aikawa T."/>
            <person name="Kumagai M."/>
            <person name="Shimada A."/>
            <person name="Kawaguchi Y."/>
            <person name="Naruse K."/>
            <person name="Morishita S."/>
            <person name="Koga A."/>
            <person name="Takeda H."/>
        </authorList>
    </citation>
    <scope>NUCLEOTIDE SEQUENCE</scope>
</reference>
<proteinExistence type="predicted"/>